<feature type="compositionally biased region" description="Low complexity" evidence="1">
    <location>
        <begin position="104"/>
        <end position="122"/>
    </location>
</feature>
<dbReference type="AlphaFoldDB" id="A0A5N6RNF0"/>
<dbReference type="Proteomes" id="UP000327013">
    <property type="component" value="Chromosome 8"/>
</dbReference>
<protein>
    <submittedName>
        <fullName evidence="2">Uncharacterized protein</fullName>
    </submittedName>
</protein>
<name>A0A5N6RNF0_9ROSI</name>
<proteinExistence type="predicted"/>
<evidence type="ECO:0000256" key="1">
    <source>
        <dbReference type="SAM" id="MobiDB-lite"/>
    </source>
</evidence>
<sequence>MFGRIRASSSSPESLERPPSKIFKDDPLSIYGAISLSLLKATLMKLKLGSQRELSTPSQQAGLIEIDSACAGVMEIKSHCSSAVTSKNSQDIVISPHEEVMAIDAESSSGSGSPASIDSHSPGGTKQRRNGNVSLLYLFSKFKNSCQAVSSSGDDAMAIEDACSASISTNSSDCQALRSMKLQMDQQCISSLPLCLM</sequence>
<dbReference type="PANTHER" id="PTHR48238:SF1">
    <property type="entry name" value="(RAPE) HYPOTHETICAL PROTEIN"/>
    <property type="match status" value="1"/>
</dbReference>
<accession>A0A5N6RNF0</accession>
<evidence type="ECO:0000313" key="2">
    <source>
        <dbReference type="EMBL" id="KAE8123976.1"/>
    </source>
</evidence>
<reference evidence="2 3" key="1">
    <citation type="submission" date="2019-06" db="EMBL/GenBank/DDBJ databases">
        <title>A chromosomal-level reference genome of Carpinus fangiana (Coryloideae, Betulaceae).</title>
        <authorList>
            <person name="Yang X."/>
            <person name="Wang Z."/>
            <person name="Zhang L."/>
            <person name="Hao G."/>
            <person name="Liu J."/>
            <person name="Yang Y."/>
        </authorList>
    </citation>
    <scope>NUCLEOTIDE SEQUENCE [LARGE SCALE GENOMIC DNA]</scope>
    <source>
        <strain evidence="2">Cfa_2016G</strain>
        <tissue evidence="2">Leaf</tissue>
    </source>
</reference>
<organism evidence="2 3">
    <name type="scientific">Carpinus fangiana</name>
    <dbReference type="NCBI Taxonomy" id="176857"/>
    <lineage>
        <taxon>Eukaryota</taxon>
        <taxon>Viridiplantae</taxon>
        <taxon>Streptophyta</taxon>
        <taxon>Embryophyta</taxon>
        <taxon>Tracheophyta</taxon>
        <taxon>Spermatophyta</taxon>
        <taxon>Magnoliopsida</taxon>
        <taxon>eudicotyledons</taxon>
        <taxon>Gunneridae</taxon>
        <taxon>Pentapetalae</taxon>
        <taxon>rosids</taxon>
        <taxon>fabids</taxon>
        <taxon>Fagales</taxon>
        <taxon>Betulaceae</taxon>
        <taxon>Carpinus</taxon>
    </lineage>
</organism>
<feature type="region of interest" description="Disordered" evidence="1">
    <location>
        <begin position="1"/>
        <end position="21"/>
    </location>
</feature>
<dbReference type="PANTHER" id="PTHR48238">
    <property type="entry name" value="BNACNNG09570D PROTEIN"/>
    <property type="match status" value="1"/>
</dbReference>
<feature type="region of interest" description="Disordered" evidence="1">
    <location>
        <begin position="104"/>
        <end position="129"/>
    </location>
</feature>
<dbReference type="EMBL" id="CM017328">
    <property type="protein sequence ID" value="KAE8123976.1"/>
    <property type="molecule type" value="Genomic_DNA"/>
</dbReference>
<evidence type="ECO:0000313" key="3">
    <source>
        <dbReference type="Proteomes" id="UP000327013"/>
    </source>
</evidence>
<keyword evidence="3" id="KW-1185">Reference proteome</keyword>
<dbReference type="OrthoDB" id="60860at2759"/>
<gene>
    <name evidence="2" type="ORF">FH972_018889</name>
</gene>